<gene>
    <name evidence="2" type="ORF">DQL93_10710</name>
</gene>
<protein>
    <submittedName>
        <fullName evidence="2">Uncharacterized protein</fullName>
    </submittedName>
</protein>
<evidence type="ECO:0000256" key="1">
    <source>
        <dbReference type="SAM" id="Phobius"/>
    </source>
</evidence>
<dbReference type="OrthoDB" id="2322602at2"/>
<feature type="transmembrane region" description="Helical" evidence="1">
    <location>
        <begin position="245"/>
        <end position="267"/>
    </location>
</feature>
<dbReference type="EMBL" id="CP031023">
    <property type="protein sequence ID" value="AZA16880.1"/>
    <property type="molecule type" value="Genomic_DNA"/>
</dbReference>
<evidence type="ECO:0000313" key="2">
    <source>
        <dbReference type="EMBL" id="AZA16880.1"/>
    </source>
</evidence>
<sequence length="277" mass="31037">MAESSGTHRRRNNYEIVDNALEYKRPLAFIAFLLLSFLLATGTFLNPAFMKETIKTDSNTVVISQQVNSHFNRLATIVNGSSDEKNLISDDQAREVADLIIDYKYGWHFIHTSNLDLAKDIKAVILKKEQTDTDQVTAIRKKLKKQSDSSVYIVSNAFDLATVMLEANLITIIRIVNLLVILLCLVAIVSILREAFASHTKRAVVHDMTAGLMWTAFWFILVYGLLAMVPIFMDTSVITVADLGYWLEIASGVFLDFVIAGVILYVVSAIPWQATSR</sequence>
<proteinExistence type="predicted"/>
<keyword evidence="1" id="KW-0472">Membrane</keyword>
<dbReference type="RefSeq" id="WP_003616207.1">
    <property type="nucleotide sequence ID" value="NZ_BJLO01000031.1"/>
</dbReference>
<reference evidence="2" key="1">
    <citation type="submission" date="2018-07" db="EMBL/GenBank/DDBJ databases">
        <authorList>
            <person name="Somerville V."/>
        </authorList>
    </citation>
    <scope>NUCLEOTIDE SEQUENCE</scope>
    <source>
        <strain evidence="2">NWC_2_2</strain>
    </source>
</reference>
<dbReference type="AlphaFoldDB" id="A0A1L3JY68"/>
<organism evidence="2">
    <name type="scientific">Lactobacillus delbrueckii subsp. lactis</name>
    <dbReference type="NCBI Taxonomy" id="29397"/>
    <lineage>
        <taxon>Bacteria</taxon>
        <taxon>Bacillati</taxon>
        <taxon>Bacillota</taxon>
        <taxon>Bacilli</taxon>
        <taxon>Lactobacillales</taxon>
        <taxon>Lactobacillaceae</taxon>
        <taxon>Lactobacillus</taxon>
    </lineage>
</organism>
<feature type="transmembrane region" description="Helical" evidence="1">
    <location>
        <begin position="27"/>
        <end position="45"/>
    </location>
</feature>
<feature type="transmembrane region" description="Helical" evidence="1">
    <location>
        <begin position="171"/>
        <end position="192"/>
    </location>
</feature>
<accession>A0A1L3JY68</accession>
<name>A0A1L3JY68_LACDL</name>
<keyword evidence="1" id="KW-1133">Transmembrane helix</keyword>
<feature type="transmembrane region" description="Helical" evidence="1">
    <location>
        <begin position="212"/>
        <end position="233"/>
    </location>
</feature>
<keyword evidence="1" id="KW-0812">Transmembrane</keyword>